<dbReference type="PANTHER" id="PTHR36757">
    <property type="entry name" value="BNAANNG22500D PROTEIN"/>
    <property type="match status" value="1"/>
</dbReference>
<comment type="caution">
    <text evidence="2">The sequence shown here is derived from an EMBL/GenBank/DDBJ whole genome shotgun (WGS) entry which is preliminary data.</text>
</comment>
<proteinExistence type="predicted"/>
<feature type="compositionally biased region" description="Low complexity" evidence="1">
    <location>
        <begin position="170"/>
        <end position="181"/>
    </location>
</feature>
<dbReference type="PANTHER" id="PTHR36757:SF4">
    <property type="entry name" value="DUF4005 DOMAIN-CONTAINING PROTEIN"/>
    <property type="match status" value="1"/>
</dbReference>
<protein>
    <submittedName>
        <fullName evidence="2">Uncharacterized protein</fullName>
    </submittedName>
</protein>
<organism evidence="2 3">
    <name type="scientific">Crotalaria pallida</name>
    <name type="common">Smooth rattlebox</name>
    <name type="synonym">Crotalaria striata</name>
    <dbReference type="NCBI Taxonomy" id="3830"/>
    <lineage>
        <taxon>Eukaryota</taxon>
        <taxon>Viridiplantae</taxon>
        <taxon>Streptophyta</taxon>
        <taxon>Embryophyta</taxon>
        <taxon>Tracheophyta</taxon>
        <taxon>Spermatophyta</taxon>
        <taxon>Magnoliopsida</taxon>
        <taxon>eudicotyledons</taxon>
        <taxon>Gunneridae</taxon>
        <taxon>Pentapetalae</taxon>
        <taxon>rosids</taxon>
        <taxon>fabids</taxon>
        <taxon>Fabales</taxon>
        <taxon>Fabaceae</taxon>
        <taxon>Papilionoideae</taxon>
        <taxon>50 kb inversion clade</taxon>
        <taxon>genistoids sensu lato</taxon>
        <taxon>core genistoids</taxon>
        <taxon>Crotalarieae</taxon>
        <taxon>Crotalaria</taxon>
    </lineage>
</organism>
<evidence type="ECO:0000313" key="3">
    <source>
        <dbReference type="Proteomes" id="UP001372338"/>
    </source>
</evidence>
<feature type="compositionally biased region" description="Polar residues" evidence="1">
    <location>
        <begin position="152"/>
        <end position="169"/>
    </location>
</feature>
<feature type="region of interest" description="Disordered" evidence="1">
    <location>
        <begin position="140"/>
        <end position="181"/>
    </location>
</feature>
<dbReference type="AlphaFoldDB" id="A0AAN9EFD8"/>
<evidence type="ECO:0000256" key="1">
    <source>
        <dbReference type="SAM" id="MobiDB-lite"/>
    </source>
</evidence>
<feature type="compositionally biased region" description="Basic and acidic residues" evidence="1">
    <location>
        <begin position="101"/>
        <end position="117"/>
    </location>
</feature>
<keyword evidence="3" id="KW-1185">Reference proteome</keyword>
<gene>
    <name evidence="2" type="ORF">RIF29_34977</name>
</gene>
<sequence length="242" mass="26756">MFSERAPLRLSFSYDFSDQHDLLTKQDAPRKDMLLLESNQEFEFSTSRSLGFQASTADELFSNGMILPSHQKQQQRTSASKHTRYGESPNSKLPPRPSSPRLDKMKKMKESTREVLDEKKTQSKSFWGFSKSRSLNCDTNKSLVSSLPLPRSKSTGSALNPKRMSSNGQLSSAASKSLSSTSPSILNLYPMQKCSSGKSYANGLRISPVLNVPTPCISKGGASLFMLGSFLRVGKKVKKSKN</sequence>
<name>A0AAN9EFD8_CROPI</name>
<feature type="compositionally biased region" description="Polar residues" evidence="1">
    <location>
        <begin position="70"/>
        <end position="80"/>
    </location>
</feature>
<dbReference type="Proteomes" id="UP001372338">
    <property type="component" value="Unassembled WGS sequence"/>
</dbReference>
<feature type="region of interest" description="Disordered" evidence="1">
    <location>
        <begin position="69"/>
        <end position="117"/>
    </location>
</feature>
<dbReference type="EMBL" id="JAYWIO010000007">
    <property type="protein sequence ID" value="KAK7251626.1"/>
    <property type="molecule type" value="Genomic_DNA"/>
</dbReference>
<accession>A0AAN9EFD8</accession>
<evidence type="ECO:0000313" key="2">
    <source>
        <dbReference type="EMBL" id="KAK7251626.1"/>
    </source>
</evidence>
<reference evidence="2 3" key="1">
    <citation type="submission" date="2024-01" db="EMBL/GenBank/DDBJ databases">
        <title>The genomes of 5 underutilized Papilionoideae crops provide insights into root nodulation and disease resistanc.</title>
        <authorList>
            <person name="Yuan L."/>
        </authorList>
    </citation>
    <scope>NUCLEOTIDE SEQUENCE [LARGE SCALE GENOMIC DNA]</scope>
    <source>
        <strain evidence="2">ZHUSHIDOU_FW_LH</strain>
        <tissue evidence="2">Leaf</tissue>
    </source>
</reference>